<evidence type="ECO:0000313" key="2">
    <source>
        <dbReference type="Proteomes" id="UP000257109"/>
    </source>
</evidence>
<organism evidence="1 2">
    <name type="scientific">Mucuna pruriens</name>
    <name type="common">Velvet bean</name>
    <name type="synonym">Dolichos pruriens</name>
    <dbReference type="NCBI Taxonomy" id="157652"/>
    <lineage>
        <taxon>Eukaryota</taxon>
        <taxon>Viridiplantae</taxon>
        <taxon>Streptophyta</taxon>
        <taxon>Embryophyta</taxon>
        <taxon>Tracheophyta</taxon>
        <taxon>Spermatophyta</taxon>
        <taxon>Magnoliopsida</taxon>
        <taxon>eudicotyledons</taxon>
        <taxon>Gunneridae</taxon>
        <taxon>Pentapetalae</taxon>
        <taxon>rosids</taxon>
        <taxon>fabids</taxon>
        <taxon>Fabales</taxon>
        <taxon>Fabaceae</taxon>
        <taxon>Papilionoideae</taxon>
        <taxon>50 kb inversion clade</taxon>
        <taxon>NPAAA clade</taxon>
        <taxon>indigoferoid/millettioid clade</taxon>
        <taxon>Phaseoleae</taxon>
        <taxon>Mucuna</taxon>
    </lineage>
</organism>
<feature type="non-terminal residue" evidence="1">
    <location>
        <position position="1"/>
    </location>
</feature>
<reference evidence="1" key="1">
    <citation type="submission" date="2018-05" db="EMBL/GenBank/DDBJ databases">
        <title>Draft genome of Mucuna pruriens seed.</title>
        <authorList>
            <person name="Nnadi N.E."/>
            <person name="Vos R."/>
            <person name="Hasami M.H."/>
            <person name="Devisetty U.K."/>
            <person name="Aguiy J.C."/>
        </authorList>
    </citation>
    <scope>NUCLEOTIDE SEQUENCE [LARGE SCALE GENOMIC DNA]</scope>
    <source>
        <strain evidence="1">JCA_2017</strain>
    </source>
</reference>
<dbReference type="Proteomes" id="UP000257109">
    <property type="component" value="Unassembled WGS sequence"/>
</dbReference>
<gene>
    <name evidence="1" type="ORF">CR513_00060</name>
</gene>
<comment type="caution">
    <text evidence="1">The sequence shown here is derived from an EMBL/GenBank/DDBJ whole genome shotgun (WGS) entry which is preliminary data.</text>
</comment>
<evidence type="ECO:0000313" key="1">
    <source>
        <dbReference type="EMBL" id="RDY14808.1"/>
    </source>
</evidence>
<dbReference type="AlphaFoldDB" id="A0A371III3"/>
<name>A0A371III3_MUCPR</name>
<sequence length="135" mass="15916">MFLTHKDESSKVFSVFCKRIQNEKEVIIGENLKMKTFNSFVKNKEFIIIFPIQELFNRMVLWKEKIFQEMAKTMIDNPTFLISTLSYDCFILFTKDNLVNGIQKPTIMSNRSLGTLKIESELSQPSKTKLKWLCF</sequence>
<dbReference type="OrthoDB" id="1751476at2759"/>
<proteinExistence type="predicted"/>
<dbReference type="EMBL" id="QJKJ01000011">
    <property type="protein sequence ID" value="RDY14808.1"/>
    <property type="molecule type" value="Genomic_DNA"/>
</dbReference>
<protein>
    <submittedName>
        <fullName evidence="1">Uncharacterized protein</fullName>
    </submittedName>
</protein>
<keyword evidence="2" id="KW-1185">Reference proteome</keyword>
<accession>A0A371III3</accession>